<protein>
    <submittedName>
        <fullName evidence="1">Uncharacterized protein</fullName>
    </submittedName>
</protein>
<organism evidence="1">
    <name type="scientific">Arundo donax</name>
    <name type="common">Giant reed</name>
    <name type="synonym">Donax arundinaceus</name>
    <dbReference type="NCBI Taxonomy" id="35708"/>
    <lineage>
        <taxon>Eukaryota</taxon>
        <taxon>Viridiplantae</taxon>
        <taxon>Streptophyta</taxon>
        <taxon>Embryophyta</taxon>
        <taxon>Tracheophyta</taxon>
        <taxon>Spermatophyta</taxon>
        <taxon>Magnoliopsida</taxon>
        <taxon>Liliopsida</taxon>
        <taxon>Poales</taxon>
        <taxon>Poaceae</taxon>
        <taxon>PACMAD clade</taxon>
        <taxon>Arundinoideae</taxon>
        <taxon>Arundineae</taxon>
        <taxon>Arundo</taxon>
    </lineage>
</organism>
<reference evidence="1" key="1">
    <citation type="submission" date="2014-09" db="EMBL/GenBank/DDBJ databases">
        <authorList>
            <person name="Magalhaes I.L.F."/>
            <person name="Oliveira U."/>
            <person name="Santos F.R."/>
            <person name="Vidigal T.H.D.A."/>
            <person name="Brescovit A.D."/>
            <person name="Santos A.J."/>
        </authorList>
    </citation>
    <scope>NUCLEOTIDE SEQUENCE</scope>
    <source>
        <tissue evidence="1">Shoot tissue taken approximately 20 cm above the soil surface</tissue>
    </source>
</reference>
<name>A0A0A9B726_ARUDO</name>
<dbReference type="EMBL" id="GBRH01240905">
    <property type="protein sequence ID" value="JAD56990.1"/>
    <property type="molecule type" value="Transcribed_RNA"/>
</dbReference>
<evidence type="ECO:0000313" key="1">
    <source>
        <dbReference type="EMBL" id="JAD56990.1"/>
    </source>
</evidence>
<reference evidence="1" key="2">
    <citation type="journal article" date="2015" name="Data Brief">
        <title>Shoot transcriptome of the giant reed, Arundo donax.</title>
        <authorList>
            <person name="Barrero R.A."/>
            <person name="Guerrero F.D."/>
            <person name="Moolhuijzen P."/>
            <person name="Goolsby J.A."/>
            <person name="Tidwell J."/>
            <person name="Bellgard S.E."/>
            <person name="Bellgard M.I."/>
        </authorList>
    </citation>
    <scope>NUCLEOTIDE SEQUENCE</scope>
    <source>
        <tissue evidence="1">Shoot tissue taken approximately 20 cm above the soil surface</tissue>
    </source>
</reference>
<sequence length="15" mass="1625">MMPSKEDSTNLPSMG</sequence>
<proteinExistence type="predicted"/>
<accession>A0A0A9B726</accession>